<dbReference type="Proteomes" id="UP000221734">
    <property type="component" value="Chromosome Kuenenia_stuttgartiensis_MBR1"/>
</dbReference>
<proteinExistence type="predicted"/>
<dbReference type="AlphaFoldDB" id="Q1Q0L4"/>
<gene>
    <name evidence="2" type="ORF">KsCSTR_27330</name>
    <name evidence="3" type="ORF">KSMBR1_3629</name>
    <name evidence="1" type="ORF">kuste2781</name>
</gene>
<keyword evidence="4" id="KW-1185">Reference proteome</keyword>
<reference evidence="1" key="1">
    <citation type="journal article" date="2006" name="Nature">
        <title>Deciphering the evolution and metabolism of an anammox bacterium from a community genome.</title>
        <authorList>
            <person name="Strous M."/>
            <person name="Pelletier E."/>
            <person name="Mangenot S."/>
            <person name="Rattei T."/>
            <person name="Lehner A."/>
            <person name="Taylor M.W."/>
            <person name="Horn M."/>
            <person name="Daims H."/>
            <person name="Bartol-Mavel D."/>
            <person name="Wincker P."/>
            <person name="Barbe V."/>
            <person name="Fonknechten N."/>
            <person name="Vallenet D."/>
            <person name="Segurens B."/>
            <person name="Schenowitz-Truong C."/>
            <person name="Medigue C."/>
            <person name="Collingro A."/>
            <person name="Snel B."/>
            <person name="Dutilh B.E."/>
            <person name="OpDenCamp H.J.M."/>
            <person name="vanDerDrift C."/>
            <person name="Cirpus I."/>
            <person name="vanDePas-Schoonen K.T."/>
            <person name="Harhangi H.R."/>
            <person name="vanNiftrik L."/>
            <person name="Schmid M."/>
            <person name="Keltjens J."/>
            <person name="vanDeVossenberg J."/>
            <person name="Kartal B."/>
            <person name="Meier H."/>
            <person name="Frishman D."/>
            <person name="Huynen M.A."/>
            <person name="Mewes H."/>
            <person name="Weissenbach J."/>
            <person name="Jetten M.S.M."/>
            <person name="Wagner M."/>
            <person name="LePaslier D."/>
        </authorList>
    </citation>
    <scope>NUCLEOTIDE SEQUENCE</scope>
</reference>
<accession>Q1Q0L4</accession>
<dbReference type="RefSeq" id="WP_099326606.1">
    <property type="nucleotide sequence ID" value="NZ_CP049055.1"/>
</dbReference>
<name>Q1Q0L4_KUEST</name>
<dbReference type="Proteomes" id="UP000501926">
    <property type="component" value="Chromosome"/>
</dbReference>
<evidence type="ECO:0000313" key="2">
    <source>
        <dbReference type="EMBL" id="QII12112.1"/>
    </source>
</evidence>
<organism evidence="1">
    <name type="scientific">Kuenenia stuttgartiensis</name>
    <dbReference type="NCBI Taxonomy" id="174633"/>
    <lineage>
        <taxon>Bacteria</taxon>
        <taxon>Pseudomonadati</taxon>
        <taxon>Planctomycetota</taxon>
        <taxon>Candidatus Brocadiia</taxon>
        <taxon>Candidatus Brocadiales</taxon>
        <taxon>Candidatus Brocadiaceae</taxon>
        <taxon>Candidatus Kuenenia</taxon>
    </lineage>
</organism>
<reference evidence="4" key="4">
    <citation type="submission" date="2017-10" db="EMBL/GenBank/DDBJ databases">
        <authorList>
            <person name="Frank J."/>
        </authorList>
    </citation>
    <scope>NUCLEOTIDE SEQUENCE [LARGE SCALE GENOMIC DNA]</scope>
</reference>
<reference evidence="1" key="2">
    <citation type="submission" date="2006-01" db="EMBL/GenBank/DDBJ databases">
        <authorList>
            <person name="Genoscope"/>
        </authorList>
    </citation>
    <scope>NUCLEOTIDE SEQUENCE</scope>
</reference>
<dbReference type="EMBL" id="CP049055">
    <property type="protein sequence ID" value="QII12112.1"/>
    <property type="molecule type" value="Genomic_DNA"/>
</dbReference>
<dbReference type="KEGG" id="kst:KSMBR1_3629"/>
<evidence type="ECO:0000313" key="1">
    <source>
        <dbReference type="EMBL" id="CAJ73532.1"/>
    </source>
</evidence>
<dbReference type="OrthoDB" id="289778at2"/>
<reference evidence="2 5" key="5">
    <citation type="submission" date="2020-02" db="EMBL/GenBank/DDBJ databases">
        <title>Newly sequenced genome of strain CSTR1 showed variability in Candidatus Kuenenia stuttgartiensis genomes.</title>
        <authorList>
            <person name="Ding C."/>
            <person name="Adrian L."/>
        </authorList>
    </citation>
    <scope>NUCLEOTIDE SEQUENCE [LARGE SCALE GENOMIC DNA]</scope>
    <source>
        <strain evidence="2 5">CSTR1</strain>
    </source>
</reference>
<dbReference type="EMBL" id="LT934425">
    <property type="protein sequence ID" value="SOH06102.1"/>
    <property type="molecule type" value="Genomic_DNA"/>
</dbReference>
<protein>
    <submittedName>
        <fullName evidence="1">Uncharacterized protein</fullName>
    </submittedName>
</protein>
<reference evidence="3" key="3">
    <citation type="submission" date="2017-10" db="EMBL/GenBank/DDBJ databases">
        <authorList>
            <person name="Banno H."/>
            <person name="Chua N.-H."/>
        </authorList>
    </citation>
    <scope>NUCLEOTIDE SEQUENCE [LARGE SCALE GENOMIC DNA]</scope>
    <source>
        <strain evidence="3">Kuenenia_mbr1_ru-nijmegen</strain>
    </source>
</reference>
<dbReference type="EMBL" id="CT573071">
    <property type="protein sequence ID" value="CAJ73532.1"/>
    <property type="molecule type" value="Genomic_DNA"/>
</dbReference>
<evidence type="ECO:0000313" key="3">
    <source>
        <dbReference type="EMBL" id="SOH06102.1"/>
    </source>
</evidence>
<evidence type="ECO:0000313" key="5">
    <source>
        <dbReference type="Proteomes" id="UP000501926"/>
    </source>
</evidence>
<evidence type="ECO:0000313" key="4">
    <source>
        <dbReference type="Proteomes" id="UP000221734"/>
    </source>
</evidence>
<dbReference type="InterPro" id="IPR044054">
    <property type="entry name" value="Rv0078B"/>
</dbReference>
<dbReference type="Pfam" id="PF18993">
    <property type="entry name" value="Rv0078B"/>
    <property type="match status" value="1"/>
</dbReference>
<sequence length="71" mass="8591">MRLDKGQIEVVDDKVAEILRGKTGMERLQIVWDLWTYFQKSLRAYLKNLHPEWTDEELQKEIIRRMTRGTN</sequence>